<reference evidence="12" key="1">
    <citation type="journal article" date="2019" name="Int. J. Syst. Evol. Microbiol.">
        <title>The Global Catalogue of Microorganisms (GCM) 10K type strain sequencing project: providing services to taxonomists for standard genome sequencing and annotation.</title>
        <authorList>
            <consortium name="The Broad Institute Genomics Platform"/>
            <consortium name="The Broad Institute Genome Sequencing Center for Infectious Disease"/>
            <person name="Wu L."/>
            <person name="Ma J."/>
        </authorList>
    </citation>
    <scope>NUCLEOTIDE SEQUENCE [LARGE SCALE GENOMIC DNA]</scope>
    <source>
        <strain evidence="12">JCM 13595</strain>
    </source>
</reference>
<dbReference type="NCBIfam" id="NF006698">
    <property type="entry name" value="PRK09243.1-5"/>
    <property type="match status" value="1"/>
</dbReference>
<name>A0ABP5FMZ5_9MICC</name>
<evidence type="ECO:0000256" key="7">
    <source>
        <dbReference type="ARBA" id="ARBA00022679"/>
    </source>
</evidence>
<dbReference type="EC" id="6.3.4.21" evidence="3 9"/>
<dbReference type="NCBIfam" id="TIGR01513">
    <property type="entry name" value="NAPRTase_put"/>
    <property type="match status" value="1"/>
</dbReference>
<keyword evidence="11" id="KW-0328">Glycosyltransferase</keyword>
<evidence type="ECO:0000256" key="8">
    <source>
        <dbReference type="ARBA" id="ARBA00048668"/>
    </source>
</evidence>
<evidence type="ECO:0000256" key="9">
    <source>
        <dbReference type="RuleBase" id="RU365100"/>
    </source>
</evidence>
<dbReference type="PANTHER" id="PTHR11098:SF8">
    <property type="entry name" value="NICOTINATE PHOSPHORIBOSYLTRANSFERASE PNCB1"/>
    <property type="match status" value="1"/>
</dbReference>
<dbReference type="NCBIfam" id="NF009131">
    <property type="entry name" value="PRK12484.1"/>
    <property type="match status" value="1"/>
</dbReference>
<evidence type="ECO:0000256" key="2">
    <source>
        <dbReference type="ARBA" id="ARBA00010897"/>
    </source>
</evidence>
<keyword evidence="6 9" id="KW-0662">Pyridine nucleotide biosynthesis</keyword>
<evidence type="ECO:0000256" key="6">
    <source>
        <dbReference type="ARBA" id="ARBA00022642"/>
    </source>
</evidence>
<protein>
    <recommendedName>
        <fullName evidence="3 9">Nicotinate phosphoribosyltransferase</fullName>
        <ecNumber evidence="3 9">6.3.4.21</ecNumber>
    </recommendedName>
</protein>
<proteinExistence type="inferred from homology"/>
<comment type="function">
    <text evidence="9">Catalyzes the first step in the biosynthesis of NAD from nicotinic acid, the ATP-dependent synthesis of beta-nicotinate D-ribonucleotide from nicotinate and 5-phospho-D-ribose 1-phosphate.</text>
</comment>
<dbReference type="InterPro" id="IPR036068">
    <property type="entry name" value="Nicotinate_pribotase-like_C"/>
</dbReference>
<evidence type="ECO:0000256" key="3">
    <source>
        <dbReference type="ARBA" id="ARBA00013236"/>
    </source>
</evidence>
<keyword evidence="4" id="KW-0597">Phosphoprotein</keyword>
<dbReference type="Proteomes" id="UP001501461">
    <property type="component" value="Unassembled WGS sequence"/>
</dbReference>
<dbReference type="InterPro" id="IPR006405">
    <property type="entry name" value="Nic_PRibTrfase_pncB"/>
</dbReference>
<keyword evidence="7 9" id="KW-0808">Transferase</keyword>
<comment type="pathway">
    <text evidence="1 9">Cofactor biosynthesis; NAD(+) biosynthesis; nicotinate D-ribonucleotide from nicotinate: step 1/1.</text>
</comment>
<sequence>MGRVSNTPRGVSPTSFFTDHYELTMVDAARKAGTADRKAVFELFARRLPAGRRYGVSAGQGRFLEGLAEFRFDDEHLGFLSDHHVVSDDMLNWLAEYSFSGDIYAYAEGEPYFPNSPIMQVEATFAEAVILETYVLSVHNYDTAVASAASRMTMAAGGRPCIEMGSRRAHEESAVAAARASAIAGFASTSNLAAGFRYGLATAGTAAHSFTLLHDTERSAFEAQVDAMGRETSLLIDTYDIASGVRNAVEVAGPTLTNVRIDSGDLLEEAHHVRRLLDDLGNTNTGIVVTSDLDEYAIAGLRSAPVDSYGVGTQLVTGSGAPTASLVYKMTTREDHHCNWVDVAKRAQGKASRGGRKYAARRMDNGVATAEVVTTGQAPDWDTNHRPLLVKMVDGGEINTQYTGSTAVEDAAAHHEQAVAELPSAARRLQDGEPAIATVFELQ</sequence>
<comment type="catalytic activity">
    <reaction evidence="8 9">
        <text>5-phospho-alpha-D-ribose 1-diphosphate + nicotinate + ATP + H2O = nicotinate beta-D-ribonucleotide + ADP + phosphate + diphosphate</text>
        <dbReference type="Rhea" id="RHEA:36163"/>
        <dbReference type="ChEBI" id="CHEBI:15377"/>
        <dbReference type="ChEBI" id="CHEBI:30616"/>
        <dbReference type="ChEBI" id="CHEBI:32544"/>
        <dbReference type="ChEBI" id="CHEBI:33019"/>
        <dbReference type="ChEBI" id="CHEBI:43474"/>
        <dbReference type="ChEBI" id="CHEBI:57502"/>
        <dbReference type="ChEBI" id="CHEBI:58017"/>
        <dbReference type="ChEBI" id="CHEBI:456216"/>
        <dbReference type="EC" id="6.3.4.21"/>
    </reaction>
</comment>
<dbReference type="Gene3D" id="3.20.140.10">
    <property type="entry name" value="nicotinate phosphoribosyltransferase"/>
    <property type="match status" value="1"/>
</dbReference>
<comment type="PTM">
    <text evidence="9">Transiently phosphorylated on a His residue during the reaction cycle. Phosphorylation strongly increases the affinity for substrates and increases the rate of nicotinate D-ribonucleotide production. Dephosphorylation regenerates the low-affinity form of the enzyme, leading to product release.</text>
</comment>
<dbReference type="Gene3D" id="3.20.20.70">
    <property type="entry name" value="Aldolase class I"/>
    <property type="match status" value="1"/>
</dbReference>
<dbReference type="EMBL" id="BAAAMN010000013">
    <property type="protein sequence ID" value="GAA2030197.1"/>
    <property type="molecule type" value="Genomic_DNA"/>
</dbReference>
<dbReference type="InterPro" id="IPR013785">
    <property type="entry name" value="Aldolase_TIM"/>
</dbReference>
<dbReference type="InterPro" id="IPR007229">
    <property type="entry name" value="Nic_PRibTrfase-Fam"/>
</dbReference>
<dbReference type="PANTHER" id="PTHR11098">
    <property type="entry name" value="NICOTINATE PHOSPHORIBOSYLTRANSFERASE"/>
    <property type="match status" value="1"/>
</dbReference>
<evidence type="ECO:0000259" key="10">
    <source>
        <dbReference type="Pfam" id="PF17767"/>
    </source>
</evidence>
<accession>A0ABP5FMZ5</accession>
<gene>
    <name evidence="11" type="ORF">GCM10009720_07750</name>
</gene>
<dbReference type="InterPro" id="IPR040727">
    <property type="entry name" value="NAPRTase_N"/>
</dbReference>
<evidence type="ECO:0000313" key="12">
    <source>
        <dbReference type="Proteomes" id="UP001501461"/>
    </source>
</evidence>
<dbReference type="PIRSF" id="PIRSF000484">
    <property type="entry name" value="NAPRT"/>
    <property type="match status" value="1"/>
</dbReference>
<organism evidence="11 12">
    <name type="scientific">Yaniella flava</name>
    <dbReference type="NCBI Taxonomy" id="287930"/>
    <lineage>
        <taxon>Bacteria</taxon>
        <taxon>Bacillati</taxon>
        <taxon>Actinomycetota</taxon>
        <taxon>Actinomycetes</taxon>
        <taxon>Micrococcales</taxon>
        <taxon>Micrococcaceae</taxon>
        <taxon>Yaniella</taxon>
    </lineage>
</organism>
<dbReference type="SUPFAM" id="SSF51690">
    <property type="entry name" value="Nicotinate/Quinolinate PRTase C-terminal domain-like"/>
    <property type="match status" value="1"/>
</dbReference>
<comment type="similarity">
    <text evidence="2 9">Belongs to the NAPRTase family.</text>
</comment>
<evidence type="ECO:0000313" key="11">
    <source>
        <dbReference type="EMBL" id="GAA2030197.1"/>
    </source>
</evidence>
<feature type="domain" description="Nicotinate phosphoribosyltransferase N-terminal" evidence="10">
    <location>
        <begin position="18"/>
        <end position="138"/>
    </location>
</feature>
<evidence type="ECO:0000256" key="5">
    <source>
        <dbReference type="ARBA" id="ARBA00022598"/>
    </source>
</evidence>
<comment type="caution">
    <text evidence="11">The sequence shown here is derived from an EMBL/GenBank/DDBJ whole genome shotgun (WGS) entry which is preliminary data.</text>
</comment>
<keyword evidence="12" id="KW-1185">Reference proteome</keyword>
<dbReference type="GO" id="GO:0016757">
    <property type="term" value="F:glycosyltransferase activity"/>
    <property type="evidence" value="ECO:0007669"/>
    <property type="project" value="UniProtKB-KW"/>
</dbReference>
<keyword evidence="5 9" id="KW-0436">Ligase</keyword>
<evidence type="ECO:0000256" key="4">
    <source>
        <dbReference type="ARBA" id="ARBA00022553"/>
    </source>
</evidence>
<dbReference type="SUPFAM" id="SSF54675">
    <property type="entry name" value="Nicotinate/Quinolinate PRTase N-terminal domain-like"/>
    <property type="match status" value="1"/>
</dbReference>
<dbReference type="Pfam" id="PF17767">
    <property type="entry name" value="NAPRTase_N"/>
    <property type="match status" value="1"/>
</dbReference>
<evidence type="ECO:0000256" key="1">
    <source>
        <dbReference type="ARBA" id="ARBA00004952"/>
    </source>
</evidence>